<protein>
    <recommendedName>
        <fullName evidence="6">RNAP delta factor</fullName>
    </recommendedName>
</protein>
<accession>A0AA35CM06</accession>
<evidence type="ECO:0000259" key="8">
    <source>
        <dbReference type="PROSITE" id="PS51913"/>
    </source>
</evidence>
<dbReference type="GO" id="GO:0016779">
    <property type="term" value="F:nucleotidyltransferase activity"/>
    <property type="evidence" value="ECO:0007669"/>
    <property type="project" value="UniProtKB-KW"/>
</dbReference>
<dbReference type="EMBL" id="AP025628">
    <property type="protein sequence ID" value="BDG61799.1"/>
    <property type="molecule type" value="Genomic_DNA"/>
</dbReference>
<dbReference type="GO" id="GO:0000428">
    <property type="term" value="C:DNA-directed RNA polymerase complex"/>
    <property type="evidence" value="ECO:0007669"/>
    <property type="project" value="UniProtKB-KW"/>
</dbReference>
<dbReference type="PROSITE" id="PS51913">
    <property type="entry name" value="HTH_HARE"/>
    <property type="match status" value="1"/>
</dbReference>
<keyword evidence="10" id="KW-1185">Reference proteome</keyword>
<dbReference type="NCBIfam" id="TIGR04567">
    <property type="entry name" value="RNAP_delt_lowGC"/>
    <property type="match status" value="1"/>
</dbReference>
<keyword evidence="4" id="KW-0548">Nucleotidyltransferase</keyword>
<dbReference type="KEGG" id="cmic:caldi_28890"/>
<evidence type="ECO:0000256" key="4">
    <source>
        <dbReference type="ARBA" id="ARBA00022695"/>
    </source>
</evidence>
<evidence type="ECO:0000256" key="3">
    <source>
        <dbReference type="ARBA" id="ARBA00022679"/>
    </source>
</evidence>
<feature type="region of interest" description="Disordered" evidence="7">
    <location>
        <begin position="86"/>
        <end position="148"/>
    </location>
</feature>
<dbReference type="InterPro" id="IPR007759">
    <property type="entry name" value="Asxl_HARE-HTH"/>
</dbReference>
<keyword evidence="5" id="KW-0804">Transcription</keyword>
<evidence type="ECO:0000313" key="10">
    <source>
        <dbReference type="Proteomes" id="UP001163687"/>
    </source>
</evidence>
<reference evidence="9" key="1">
    <citation type="submission" date="2022-03" db="EMBL/GenBank/DDBJ databases">
        <title>Complete genome sequence of Caldinitratiruptor microaerophilus.</title>
        <authorList>
            <person name="Mukaiyama R."/>
            <person name="Nishiyama T."/>
            <person name="Ueda K."/>
        </authorList>
    </citation>
    <scope>NUCLEOTIDE SEQUENCE</scope>
    <source>
        <strain evidence="9">JCM 16183</strain>
    </source>
</reference>
<evidence type="ECO:0000256" key="5">
    <source>
        <dbReference type="ARBA" id="ARBA00023163"/>
    </source>
</evidence>
<keyword evidence="3" id="KW-0808">Transferase</keyword>
<dbReference type="Proteomes" id="UP001163687">
    <property type="component" value="Chromosome"/>
</dbReference>
<evidence type="ECO:0000256" key="2">
    <source>
        <dbReference type="ARBA" id="ARBA00022478"/>
    </source>
</evidence>
<dbReference type="RefSeq" id="WP_264842427.1">
    <property type="nucleotide sequence ID" value="NZ_AP025628.1"/>
</dbReference>
<comment type="similarity">
    <text evidence="1">Belongs to the RpoE family.</text>
</comment>
<name>A0AA35CM06_9FIRM</name>
<dbReference type="InterPro" id="IPR038087">
    <property type="entry name" value="RNAP_delta_N_dom_sf"/>
</dbReference>
<feature type="domain" description="HTH HARE-type" evidence="8">
    <location>
        <begin position="11"/>
        <end position="78"/>
    </location>
</feature>
<dbReference type="InterPro" id="IPR029757">
    <property type="entry name" value="RpoE"/>
</dbReference>
<dbReference type="AlphaFoldDB" id="A0AA35CM06"/>
<dbReference type="GO" id="GO:0006351">
    <property type="term" value="P:DNA-templated transcription"/>
    <property type="evidence" value="ECO:0007669"/>
    <property type="project" value="InterPro"/>
</dbReference>
<evidence type="ECO:0000313" key="9">
    <source>
        <dbReference type="EMBL" id="BDG61799.1"/>
    </source>
</evidence>
<dbReference type="Pfam" id="PF05066">
    <property type="entry name" value="HARE-HTH"/>
    <property type="match status" value="1"/>
</dbReference>
<sequence length="148" mass="16932">MGVPDELRADMSVTDLAYHILKNRGRAIHFKELIQEILKVKAIPLDNPGRVIAQIHTEINLDSRFIHQGNGEWGLRDWQPKGGTKIIRIRSGSPAPPRPRRELIPEDDELGLEDDENGLQEDEDEESEDEGLLDYDAEDYDTDEDEEM</sequence>
<keyword evidence="2" id="KW-0240">DNA-directed RNA polymerase</keyword>
<proteinExistence type="inferred from homology"/>
<evidence type="ECO:0000256" key="6">
    <source>
        <dbReference type="ARBA" id="ARBA00031937"/>
    </source>
</evidence>
<gene>
    <name evidence="9" type="ORF">caldi_28890</name>
</gene>
<evidence type="ECO:0000256" key="1">
    <source>
        <dbReference type="ARBA" id="ARBA00009828"/>
    </source>
</evidence>
<dbReference type="GO" id="GO:0006355">
    <property type="term" value="P:regulation of DNA-templated transcription"/>
    <property type="evidence" value="ECO:0007669"/>
    <property type="project" value="InterPro"/>
</dbReference>
<dbReference type="Gene3D" id="1.10.10.1250">
    <property type="entry name" value="RNA polymerase, subunit delta, N-terminal domain"/>
    <property type="match status" value="1"/>
</dbReference>
<feature type="compositionally biased region" description="Acidic residues" evidence="7">
    <location>
        <begin position="105"/>
        <end position="148"/>
    </location>
</feature>
<evidence type="ECO:0000256" key="7">
    <source>
        <dbReference type="SAM" id="MobiDB-lite"/>
    </source>
</evidence>
<organism evidence="9 10">
    <name type="scientific">Caldinitratiruptor microaerophilus</name>
    <dbReference type="NCBI Taxonomy" id="671077"/>
    <lineage>
        <taxon>Bacteria</taxon>
        <taxon>Bacillati</taxon>
        <taxon>Bacillota</taxon>
        <taxon>Clostridia</taxon>
        <taxon>Eubacteriales</taxon>
        <taxon>Symbiobacteriaceae</taxon>
        <taxon>Caldinitratiruptor</taxon>
    </lineage>
</organism>